<keyword evidence="13" id="KW-0812">Transmembrane</keyword>
<evidence type="ECO:0000256" key="13">
    <source>
        <dbReference type="SAM" id="Phobius"/>
    </source>
</evidence>
<evidence type="ECO:0000256" key="10">
    <source>
        <dbReference type="ARBA" id="ARBA00023054"/>
    </source>
</evidence>
<feature type="domain" description="Rabaptin coiled-coil" evidence="14">
    <location>
        <begin position="1"/>
        <end position="434"/>
    </location>
</feature>
<evidence type="ECO:0000256" key="2">
    <source>
        <dbReference type="ARBA" id="ARBA00004496"/>
    </source>
</evidence>
<dbReference type="Gene3D" id="1.20.5.340">
    <property type="match status" value="1"/>
</dbReference>
<dbReference type="InterPro" id="IPR018514">
    <property type="entry name" value="Rabaptin_CC"/>
</dbReference>
<dbReference type="GO" id="GO:0005096">
    <property type="term" value="F:GTPase activator activity"/>
    <property type="evidence" value="ECO:0007669"/>
    <property type="project" value="InterPro"/>
</dbReference>
<evidence type="ECO:0000313" key="18">
    <source>
        <dbReference type="Proteomes" id="UP000518266"/>
    </source>
</evidence>
<keyword evidence="6" id="KW-0597">Phosphoprotein</keyword>
<evidence type="ECO:0000313" key="17">
    <source>
        <dbReference type="EMBL" id="KAF3840609.1"/>
    </source>
</evidence>
<dbReference type="GO" id="GO:0015031">
    <property type="term" value="P:protein transport"/>
    <property type="evidence" value="ECO:0007669"/>
    <property type="project" value="UniProtKB-KW"/>
</dbReference>
<dbReference type="PANTHER" id="PTHR31179:SF5">
    <property type="entry name" value="RAB GTPASE-BINDING EFFECTOR PROTEIN 1"/>
    <property type="match status" value="1"/>
</dbReference>
<dbReference type="FunFam" id="1.20.5.340:FF:000022">
    <property type="entry name" value="Rabaptin, RAB GTPase-binding effector protein 1"/>
    <property type="match status" value="1"/>
</dbReference>
<keyword evidence="18" id="KW-1185">Reference proteome</keyword>
<dbReference type="Pfam" id="PF07686">
    <property type="entry name" value="V-set"/>
    <property type="match status" value="1"/>
</dbReference>
<protein>
    <submittedName>
        <fullName evidence="17">Uncharacterized protein</fullName>
    </submittedName>
</protein>
<comment type="subcellular location">
    <subcellularLocation>
        <location evidence="2">Cytoplasm</location>
    </subcellularLocation>
    <subcellularLocation>
        <location evidence="1">Early endosome</location>
    </subcellularLocation>
</comment>
<dbReference type="Gene3D" id="1.20.5.730">
    <property type="entry name" value="Single helix bin"/>
    <property type="match status" value="1"/>
</dbReference>
<dbReference type="Pfam" id="PF03528">
    <property type="entry name" value="Rabaptin"/>
    <property type="match status" value="1"/>
</dbReference>
<feature type="coiled-coil region" evidence="11">
    <location>
        <begin position="188"/>
        <end position="226"/>
    </location>
</feature>
<feature type="region of interest" description="Disordered" evidence="12">
    <location>
        <begin position="265"/>
        <end position="293"/>
    </location>
</feature>
<evidence type="ECO:0000256" key="7">
    <source>
        <dbReference type="ARBA" id="ARBA00022583"/>
    </source>
</evidence>
<dbReference type="PANTHER" id="PTHR31179">
    <property type="entry name" value="RAB GTPASE-BINDING EFFECTOR PROTEIN"/>
    <property type="match status" value="1"/>
</dbReference>
<dbReference type="GO" id="GO:0008083">
    <property type="term" value="F:growth factor activity"/>
    <property type="evidence" value="ECO:0007669"/>
    <property type="project" value="InterPro"/>
</dbReference>
<comment type="similarity">
    <text evidence="3">Belongs to the rabaptin family.</text>
</comment>
<keyword evidence="13" id="KW-1133">Transmembrane helix</keyword>
<dbReference type="InterPro" id="IPR036179">
    <property type="entry name" value="Ig-like_dom_sf"/>
</dbReference>
<feature type="coiled-coil region" evidence="11">
    <location>
        <begin position="929"/>
        <end position="1003"/>
    </location>
</feature>
<keyword evidence="9" id="KW-0653">Protein transport</keyword>
<feature type="coiled-coil region" evidence="11">
    <location>
        <begin position="496"/>
        <end position="523"/>
    </location>
</feature>
<keyword evidence="8" id="KW-0967">Endosome</keyword>
<dbReference type="GO" id="GO:0005769">
    <property type="term" value="C:early endosome"/>
    <property type="evidence" value="ECO:0007669"/>
    <property type="project" value="UniProtKB-SubCell"/>
</dbReference>
<feature type="transmembrane region" description="Helical" evidence="13">
    <location>
        <begin position="1347"/>
        <end position="1371"/>
    </location>
</feature>
<evidence type="ECO:0000259" key="15">
    <source>
        <dbReference type="Pfam" id="PF07686"/>
    </source>
</evidence>
<evidence type="ECO:0000256" key="5">
    <source>
        <dbReference type="ARBA" id="ARBA00022490"/>
    </source>
</evidence>
<feature type="region of interest" description="Disordered" evidence="12">
    <location>
        <begin position="348"/>
        <end position="370"/>
    </location>
</feature>
<dbReference type="EMBL" id="JAAKFY010000020">
    <property type="protein sequence ID" value="KAF3840609.1"/>
    <property type="molecule type" value="Genomic_DNA"/>
</dbReference>
<evidence type="ECO:0000256" key="9">
    <source>
        <dbReference type="ARBA" id="ARBA00022927"/>
    </source>
</evidence>
<dbReference type="PRINTS" id="PR01432">
    <property type="entry name" value="RABAPTIN"/>
</dbReference>
<evidence type="ECO:0000256" key="12">
    <source>
        <dbReference type="SAM" id="MobiDB-lite"/>
    </source>
</evidence>
<organism evidence="17 18">
    <name type="scientific">Dissostichus mawsoni</name>
    <name type="common">Antarctic cod</name>
    <dbReference type="NCBI Taxonomy" id="36200"/>
    <lineage>
        <taxon>Eukaryota</taxon>
        <taxon>Metazoa</taxon>
        <taxon>Chordata</taxon>
        <taxon>Craniata</taxon>
        <taxon>Vertebrata</taxon>
        <taxon>Euteleostomi</taxon>
        <taxon>Actinopterygii</taxon>
        <taxon>Neopterygii</taxon>
        <taxon>Teleostei</taxon>
        <taxon>Neoteleostei</taxon>
        <taxon>Acanthomorphata</taxon>
        <taxon>Eupercaria</taxon>
        <taxon>Perciformes</taxon>
        <taxon>Notothenioidei</taxon>
        <taxon>Nototheniidae</taxon>
        <taxon>Dissostichus</taxon>
    </lineage>
</organism>
<evidence type="ECO:0000256" key="3">
    <source>
        <dbReference type="ARBA" id="ARBA00006603"/>
    </source>
</evidence>
<feature type="coiled-coil region" evidence="11">
    <location>
        <begin position="1"/>
        <end position="71"/>
    </location>
</feature>
<evidence type="ECO:0000256" key="11">
    <source>
        <dbReference type="SAM" id="Coils"/>
    </source>
</evidence>
<keyword evidence="7" id="KW-0254">Endocytosis</keyword>
<name>A0A7J5XVT7_DISMA</name>
<dbReference type="InterPro" id="IPR013783">
    <property type="entry name" value="Ig-like_fold"/>
</dbReference>
<evidence type="ECO:0000256" key="4">
    <source>
        <dbReference type="ARBA" id="ARBA00022448"/>
    </source>
</evidence>
<feature type="coiled-coil region" evidence="11">
    <location>
        <begin position="102"/>
        <end position="136"/>
    </location>
</feature>
<gene>
    <name evidence="17" type="ORF">F7725_006471</name>
</gene>
<reference evidence="17 18" key="1">
    <citation type="submission" date="2020-03" db="EMBL/GenBank/DDBJ databases">
        <title>Dissostichus mawsoni Genome sequencing and assembly.</title>
        <authorList>
            <person name="Park H."/>
        </authorList>
    </citation>
    <scope>NUCLEOTIDE SEQUENCE [LARGE SCALE GENOMIC DNA]</scope>
    <source>
        <strain evidence="17">DM0001</strain>
        <tissue evidence="17">Muscle</tissue>
    </source>
</reference>
<dbReference type="GO" id="GO:0006897">
    <property type="term" value="P:endocytosis"/>
    <property type="evidence" value="ECO:0007669"/>
    <property type="project" value="UniProtKB-KW"/>
</dbReference>
<dbReference type="Pfam" id="PF09311">
    <property type="entry name" value="Rab5-bind"/>
    <property type="match status" value="2"/>
</dbReference>
<keyword evidence="4" id="KW-0813">Transport</keyword>
<dbReference type="InterPro" id="IPR003914">
    <property type="entry name" value="Rabaptin"/>
</dbReference>
<dbReference type="InterPro" id="IPR015390">
    <property type="entry name" value="Rabaptin_Rab5-bd_dom"/>
</dbReference>
<evidence type="ECO:0000256" key="8">
    <source>
        <dbReference type="ARBA" id="ARBA00022753"/>
    </source>
</evidence>
<feature type="coiled-coil region" evidence="11">
    <location>
        <begin position="574"/>
        <end position="601"/>
    </location>
</feature>
<feature type="domain" description="Immunoglobulin V-set" evidence="15">
    <location>
        <begin position="1262"/>
        <end position="1336"/>
    </location>
</feature>
<accession>A0A7J5XVT7</accession>
<comment type="caution">
    <text evidence="17">The sequence shown here is derived from an EMBL/GenBank/DDBJ whole genome shotgun (WGS) entry which is preliminary data.</text>
</comment>
<evidence type="ECO:0000256" key="1">
    <source>
        <dbReference type="ARBA" id="ARBA00004412"/>
    </source>
</evidence>
<dbReference type="InterPro" id="IPR013106">
    <property type="entry name" value="Ig_V-set"/>
</dbReference>
<dbReference type="Gene3D" id="2.60.40.10">
    <property type="entry name" value="Immunoglobulins"/>
    <property type="match status" value="1"/>
</dbReference>
<feature type="domain" description="Rabaptin GTPase-Rab5 binding" evidence="16">
    <location>
        <begin position="898"/>
        <end position="982"/>
    </location>
</feature>
<proteinExistence type="inferred from homology"/>
<keyword evidence="13" id="KW-0472">Membrane</keyword>
<feature type="domain" description="Rabaptin GTPase-Rab5 binding" evidence="16">
    <location>
        <begin position="472"/>
        <end position="614"/>
    </location>
</feature>
<evidence type="ECO:0000256" key="6">
    <source>
        <dbReference type="ARBA" id="ARBA00022553"/>
    </source>
</evidence>
<keyword evidence="10 11" id="KW-0175">Coiled coil</keyword>
<feature type="compositionally biased region" description="Basic and acidic residues" evidence="12">
    <location>
        <begin position="265"/>
        <end position="279"/>
    </location>
</feature>
<dbReference type="OrthoDB" id="8934859at2759"/>
<sequence>MEQERAEFIKLKQQMEAEFNQKRAKFKELFVSKEVELKKQTLVLDGAQVELSSLQAQLEEARSDMENIRTVATVSENTKQEAIDQVRSQWQEEVAEYEVQFHHRLEQERSQWNQYRESVERELGELRRRLTEGQEEENLEDEMKKKEIAALKSSAGERAKELEASKVKELNHVLEAEKSCRTDLEMYVAVLNTQKSVLQEDAEKLRKELHEVCHKLELERQQHNQLKHTWQRANDQFLESQRLLMRDMQRIENVLSSEQLRQVEEMRKKDQEEDEKERLSQVNDLQEEDFGDNTEPLEDLLLGLSVGEPNLSTHGSLHSLDTDVVAGGLLDPYKENLRRVQSTDSLGSSLSVQQGLGGHNQKAKSASNLDESDFGPLVGADCGATDSSFGDTLSISSMKLTASHFLLTKDQEKAIKAMTPEQEETASLLSSISHAPDNAYLPPGGYRLVSDSEWNLLQQEVKNAGRQLGRRCDMCSNYEKQLQAIQGQEADTRDQVKKLQVMLRQANDHLERTMTEKQTLEDSVKVGNEETAAKVSALMQRVQDSETLLCALQQAFSDAKRNTQQQMAVLVKSREQVADELSRLQRDNESLQGKHRLHEELQQQEDFQMPNTVQGQIVPQCGSLSDVQGQIVPQCGSLSDVQGQIVPQCGSLSDVQGQIVPQCGGLSDVQGQIVPQCGGLSDVQGQIVPQCGGLSDVQGQIVPQCGSLSDVQGQIVPQCGACLMCRGRSFHSVEACLMCREIVPQCGSLSDVQGKIVPQCGSLSDVQGKIVPQCGSLSDVQGQIVPQCGSLSDMQGQIVPQCGDLSDMQGQIVPQCGSLSDMQGQIVPQCGDLLMCRGRSFHSVGTCLMCRGRSFHSVGACLICRGRSFHSVGTFLICRGRSFTVWDLLICRGRSFHSELHGLVVRFREDVVALRTSADHMEEKLKAEILFLKEQNQAEQCLKENLEETLQMEIESCKEEIASFSSLKTEMERIKAEKEKTQAMDEKDKAQRLQTELDVSEQVQKDFVKLSQTLQVQLERIRQADSLERIKKKNDSGWRKKKQQRNSSCLQQNNGDKMVKYELQAGFIDWIYAMYCIRGRSFHSVGACLMCRGRSFHSVAACLMCRGRSFHSVAACLMCRGRSFHSVGLSDVQGQFVPQCGGLSDVQGQIVLQCGSLSDVQGQIVPQCGGLSDVQGQIVPQCGSLSDVQGQIVPQCGGLSDVQGQIVPQCGSLSDVQGQIVPQCGACLIHNPLLGDRYPRGLGGSDSERHHGDAALLLQVQRGGEQHHVGFLLFQRERIPGSRRVQRRVQFIGDINKRDASLQLSPAQFSDNGTFFCDVKNPPDVTGTPARTELRVVLKESLPQNNMAVIVGAVCGALFLLVLIAVAACVVMRAPKPRKKVEVNLESSRGPNPSGPVQGPVIYAQLDHSGSRSSFHKMEPVVYADIRKN</sequence>
<evidence type="ECO:0000259" key="16">
    <source>
        <dbReference type="Pfam" id="PF09311"/>
    </source>
</evidence>
<keyword evidence="5" id="KW-0963">Cytoplasm</keyword>
<evidence type="ECO:0000259" key="14">
    <source>
        <dbReference type="Pfam" id="PF03528"/>
    </source>
</evidence>
<dbReference type="SUPFAM" id="SSF103652">
    <property type="entry name" value="G protein-binding domain"/>
    <property type="match status" value="2"/>
</dbReference>
<dbReference type="Proteomes" id="UP000518266">
    <property type="component" value="Unassembled WGS sequence"/>
</dbReference>
<dbReference type="SUPFAM" id="SSF48726">
    <property type="entry name" value="Immunoglobulin"/>
    <property type="match status" value="1"/>
</dbReference>